<name>A0A8H3A855_9AGAM</name>
<protein>
    <submittedName>
        <fullName evidence="3">Uncharacterized protein</fullName>
    </submittedName>
</protein>
<evidence type="ECO:0000313" key="4">
    <source>
        <dbReference type="Proteomes" id="UP000663846"/>
    </source>
</evidence>
<dbReference type="Proteomes" id="UP000663846">
    <property type="component" value="Unassembled WGS sequence"/>
</dbReference>
<reference evidence="3" key="1">
    <citation type="submission" date="2021-01" db="EMBL/GenBank/DDBJ databases">
        <authorList>
            <person name="Kaushik A."/>
        </authorList>
    </citation>
    <scope>NUCLEOTIDE SEQUENCE</scope>
    <source>
        <strain evidence="3">AG1-1C</strain>
    </source>
</reference>
<accession>A0A8H3A855</accession>
<feature type="compositionally biased region" description="Basic residues" evidence="2">
    <location>
        <begin position="48"/>
        <end position="59"/>
    </location>
</feature>
<sequence>MLTSHLRSSPYSPSNTSTMPLFGRRAEPAPPASITPPPTTTTSGSSPRRSRSMFARRRSSSSMSSINSDTRDGTQPRRKGLFGMGGNRKSDPVLDRDPHVLAAREKLSAAEKAEKEADRALELARRAVLEARDHCKQLEAQAVEEARLAKAKRTEARGLGKQAKGLGRHN</sequence>
<organism evidence="3 4">
    <name type="scientific">Rhizoctonia solani</name>
    <dbReference type="NCBI Taxonomy" id="456999"/>
    <lineage>
        <taxon>Eukaryota</taxon>
        <taxon>Fungi</taxon>
        <taxon>Dikarya</taxon>
        <taxon>Basidiomycota</taxon>
        <taxon>Agaricomycotina</taxon>
        <taxon>Agaricomycetes</taxon>
        <taxon>Cantharellales</taxon>
        <taxon>Ceratobasidiaceae</taxon>
        <taxon>Rhizoctonia</taxon>
    </lineage>
</organism>
<feature type="region of interest" description="Disordered" evidence="2">
    <location>
        <begin position="150"/>
        <end position="170"/>
    </location>
</feature>
<feature type="compositionally biased region" description="Basic and acidic residues" evidence="2">
    <location>
        <begin position="88"/>
        <end position="97"/>
    </location>
</feature>
<dbReference type="EMBL" id="CAJMWS010000315">
    <property type="protein sequence ID" value="CAE6414824.1"/>
    <property type="molecule type" value="Genomic_DNA"/>
</dbReference>
<proteinExistence type="predicted"/>
<gene>
    <name evidence="3" type="ORF">RDB_LOCUS74052</name>
</gene>
<feature type="coiled-coil region" evidence="1">
    <location>
        <begin position="103"/>
        <end position="141"/>
    </location>
</feature>
<comment type="caution">
    <text evidence="3">The sequence shown here is derived from an EMBL/GenBank/DDBJ whole genome shotgun (WGS) entry which is preliminary data.</text>
</comment>
<keyword evidence="1" id="KW-0175">Coiled coil</keyword>
<feature type="compositionally biased region" description="Pro residues" evidence="2">
    <location>
        <begin position="28"/>
        <end position="39"/>
    </location>
</feature>
<evidence type="ECO:0000313" key="3">
    <source>
        <dbReference type="EMBL" id="CAE6414824.1"/>
    </source>
</evidence>
<feature type="region of interest" description="Disordered" evidence="2">
    <location>
        <begin position="1"/>
        <end position="97"/>
    </location>
</feature>
<feature type="compositionally biased region" description="Polar residues" evidence="2">
    <location>
        <begin position="1"/>
        <end position="19"/>
    </location>
</feature>
<evidence type="ECO:0000256" key="1">
    <source>
        <dbReference type="SAM" id="Coils"/>
    </source>
</evidence>
<evidence type="ECO:0000256" key="2">
    <source>
        <dbReference type="SAM" id="MobiDB-lite"/>
    </source>
</evidence>
<dbReference type="AlphaFoldDB" id="A0A8H3A855"/>